<comment type="caution">
    <text evidence="2">The sequence shown here is derived from an EMBL/GenBank/DDBJ whole genome shotgun (WGS) entry which is preliminary data.</text>
</comment>
<dbReference type="VEuPathDB" id="FungiDB:AeMF1_020252"/>
<dbReference type="PANTHER" id="PTHR31827:SF1">
    <property type="entry name" value="EMB|CAB89363.1"/>
    <property type="match status" value="1"/>
</dbReference>
<dbReference type="EMBL" id="VJMJ01000167">
    <property type="protein sequence ID" value="KAF0729204.1"/>
    <property type="molecule type" value="Genomic_DNA"/>
</dbReference>
<organism evidence="2 3">
    <name type="scientific">Aphanomyces euteiches</name>
    <dbReference type="NCBI Taxonomy" id="100861"/>
    <lineage>
        <taxon>Eukaryota</taxon>
        <taxon>Sar</taxon>
        <taxon>Stramenopiles</taxon>
        <taxon>Oomycota</taxon>
        <taxon>Saprolegniomycetes</taxon>
        <taxon>Saprolegniales</taxon>
        <taxon>Verrucalvaceae</taxon>
        <taxon>Aphanomyces</taxon>
    </lineage>
</organism>
<dbReference type="Pfam" id="PF24906">
    <property type="entry name" value="Zf_WRKY19"/>
    <property type="match status" value="1"/>
</dbReference>
<sequence>MSTKSLCLFYGCTNVALMTGKCEAHKGRTRCMVDDCPNQTYARNLCIKHGGKQKCRIEGCESNVRSHGLCSKHGFGSYKKKLCEIEGCNKVAHARYRCVRHGGGQKCKVEDCTAFARSKGVCYRHGGVGRSASDSVSSSSSIQDEAAWTEQPVDDVWIGQFTALDVNNDIVFSLEERTMLEYFMPAKHIENTTAV</sequence>
<gene>
    <name evidence="2" type="ORF">Ae201684_013181</name>
</gene>
<evidence type="ECO:0000313" key="2">
    <source>
        <dbReference type="EMBL" id="KAF0729204.1"/>
    </source>
</evidence>
<keyword evidence="3" id="KW-1185">Reference proteome</keyword>
<dbReference type="AlphaFoldDB" id="A0A6G0WPD7"/>
<proteinExistence type="predicted"/>
<feature type="domain" description="WRKY19-like zinc finger" evidence="1">
    <location>
        <begin position="104"/>
        <end position="127"/>
    </location>
</feature>
<reference evidence="2 3" key="1">
    <citation type="submission" date="2019-07" db="EMBL/GenBank/DDBJ databases">
        <title>Genomics analysis of Aphanomyces spp. identifies a new class of oomycete effector associated with host adaptation.</title>
        <authorList>
            <person name="Gaulin E."/>
        </authorList>
    </citation>
    <scope>NUCLEOTIDE SEQUENCE [LARGE SCALE GENOMIC DNA]</scope>
    <source>
        <strain evidence="2 3">ATCC 201684</strain>
    </source>
</reference>
<protein>
    <recommendedName>
        <fullName evidence="1">WRKY19-like zinc finger domain-containing protein</fullName>
    </recommendedName>
</protein>
<evidence type="ECO:0000259" key="1">
    <source>
        <dbReference type="Pfam" id="PF24906"/>
    </source>
</evidence>
<dbReference type="InterPro" id="IPR056866">
    <property type="entry name" value="Znf_WRKY19"/>
</dbReference>
<evidence type="ECO:0000313" key="3">
    <source>
        <dbReference type="Proteomes" id="UP000481153"/>
    </source>
</evidence>
<dbReference type="PANTHER" id="PTHR31827">
    <property type="entry name" value="EMB|CAB89363.1"/>
    <property type="match status" value="1"/>
</dbReference>
<name>A0A6G0WPD7_9STRA</name>
<accession>A0A6G0WPD7</accession>
<dbReference type="Proteomes" id="UP000481153">
    <property type="component" value="Unassembled WGS sequence"/>
</dbReference>